<dbReference type="Proteomes" id="UP001057877">
    <property type="component" value="Chromosome"/>
</dbReference>
<proteinExistence type="predicted"/>
<accession>A0ABY5S1E4</accession>
<gene>
    <name evidence="1" type="ORF">L1F29_17425</name>
</gene>
<reference evidence="1" key="1">
    <citation type="submission" date="2022-01" db="EMBL/GenBank/DDBJ databases">
        <title>Paenibacillus spongiae sp. nov., isolated from marine sponge.</title>
        <authorList>
            <person name="Li Z."/>
            <person name="Zhang M."/>
        </authorList>
    </citation>
    <scope>NUCLEOTIDE SEQUENCE</scope>
    <source>
        <strain evidence="1">PHS-Z3</strain>
    </source>
</reference>
<keyword evidence="2" id="KW-1185">Reference proteome</keyword>
<dbReference type="RefSeq" id="WP_258383348.1">
    <property type="nucleotide sequence ID" value="NZ_CP091430.1"/>
</dbReference>
<dbReference type="EMBL" id="CP091430">
    <property type="protein sequence ID" value="UVI27263.1"/>
    <property type="molecule type" value="Genomic_DNA"/>
</dbReference>
<evidence type="ECO:0000313" key="2">
    <source>
        <dbReference type="Proteomes" id="UP001057877"/>
    </source>
</evidence>
<dbReference type="InterPro" id="IPR011009">
    <property type="entry name" value="Kinase-like_dom_sf"/>
</dbReference>
<dbReference type="SUPFAM" id="SSF56112">
    <property type="entry name" value="Protein kinase-like (PK-like)"/>
    <property type="match status" value="1"/>
</dbReference>
<evidence type="ECO:0000313" key="1">
    <source>
        <dbReference type="EMBL" id="UVI27263.1"/>
    </source>
</evidence>
<name>A0ABY5S1E4_9BACL</name>
<dbReference type="InterPro" id="IPR006748">
    <property type="entry name" value="NH2Glyco/OHUrea_AB-resist_kin"/>
</dbReference>
<organism evidence="1 2">
    <name type="scientific">Paenibacillus spongiae</name>
    <dbReference type="NCBI Taxonomy" id="2909671"/>
    <lineage>
        <taxon>Bacteria</taxon>
        <taxon>Bacillati</taxon>
        <taxon>Bacillota</taxon>
        <taxon>Bacilli</taxon>
        <taxon>Bacillales</taxon>
        <taxon>Paenibacillaceae</taxon>
        <taxon>Paenibacillus</taxon>
    </lineage>
</organism>
<sequence>MLLDNFSNAVLFGTSRFFGDVVLKIGIDITSEIKAMSRFNEPAICRCYDTDESLGALLLERVMQGNDLTTISSEEDRITIAANLMLRLSVFPGTTLEFPTYYQWLQNDFNRVRRKRNVSEKMVHFMEIAEKLFQEIQVLRRFPKLLHGDLHHENILQDSRGHWKAIDPKGVIGTPCMESARFIVNQVWKVPDNEKSRSLAAMTKKFSDAFNESPRIIAIGAFIDLVLILCCMYENNDDPQDILQCFDECQIYIDFIATCS</sequence>
<dbReference type="Gene3D" id="1.10.510.10">
    <property type="entry name" value="Transferase(Phosphotransferase) domain 1"/>
    <property type="match status" value="1"/>
</dbReference>
<dbReference type="Pfam" id="PF04655">
    <property type="entry name" value="APH_6_hur"/>
    <property type="match status" value="1"/>
</dbReference>
<protein>
    <submittedName>
        <fullName evidence="1">Aminoglycoside phosphotransferase family protein</fullName>
    </submittedName>
</protein>